<feature type="transmembrane region" description="Helical" evidence="6">
    <location>
        <begin position="365"/>
        <end position="382"/>
    </location>
</feature>
<organism evidence="8 9">
    <name type="scientific">Eisenbergiella massiliensis</name>
    <dbReference type="NCBI Taxonomy" id="1720294"/>
    <lineage>
        <taxon>Bacteria</taxon>
        <taxon>Bacillati</taxon>
        <taxon>Bacillota</taxon>
        <taxon>Clostridia</taxon>
        <taxon>Lachnospirales</taxon>
        <taxon>Lachnospiraceae</taxon>
        <taxon>Eisenbergiella</taxon>
    </lineage>
</organism>
<accession>A0A3E3I7T0</accession>
<feature type="region of interest" description="Disordered" evidence="5">
    <location>
        <begin position="413"/>
        <end position="433"/>
    </location>
</feature>
<keyword evidence="3 6" id="KW-1133">Transmembrane helix</keyword>
<feature type="transmembrane region" description="Helical" evidence="6">
    <location>
        <begin position="6"/>
        <end position="24"/>
    </location>
</feature>
<evidence type="ECO:0000256" key="4">
    <source>
        <dbReference type="ARBA" id="ARBA00023136"/>
    </source>
</evidence>
<name>A0A3E3I7T0_9FIRM</name>
<feature type="transmembrane region" description="Helical" evidence="6">
    <location>
        <begin position="127"/>
        <end position="147"/>
    </location>
</feature>
<evidence type="ECO:0000256" key="1">
    <source>
        <dbReference type="ARBA" id="ARBA00004141"/>
    </source>
</evidence>
<feature type="transmembrane region" description="Helical" evidence="6">
    <location>
        <begin position="69"/>
        <end position="90"/>
    </location>
</feature>
<dbReference type="InterPro" id="IPR007016">
    <property type="entry name" value="O-antigen_ligase-rel_domated"/>
</dbReference>
<keyword evidence="9" id="KW-1185">Reference proteome</keyword>
<dbReference type="GO" id="GO:0016020">
    <property type="term" value="C:membrane"/>
    <property type="evidence" value="ECO:0007669"/>
    <property type="project" value="UniProtKB-SubCell"/>
</dbReference>
<evidence type="ECO:0000256" key="3">
    <source>
        <dbReference type="ARBA" id="ARBA00022989"/>
    </source>
</evidence>
<feature type="transmembrane region" description="Helical" evidence="6">
    <location>
        <begin position="36"/>
        <end position="57"/>
    </location>
</feature>
<keyword evidence="4 6" id="KW-0472">Membrane</keyword>
<evidence type="ECO:0000313" key="9">
    <source>
        <dbReference type="Proteomes" id="UP000260812"/>
    </source>
</evidence>
<dbReference type="EMBL" id="QVLV01000004">
    <property type="protein sequence ID" value="RGE62485.1"/>
    <property type="molecule type" value="Genomic_DNA"/>
</dbReference>
<keyword evidence="8" id="KW-0436">Ligase</keyword>
<dbReference type="Proteomes" id="UP000260812">
    <property type="component" value="Unassembled WGS sequence"/>
</dbReference>
<feature type="transmembrane region" description="Helical" evidence="6">
    <location>
        <begin position="178"/>
        <end position="194"/>
    </location>
</feature>
<sequence>MEKKAGYHILAIVVCILACVYNYSGDEMFSVGGFDFYFYLPIAVIIVLAALCAFLIAPNFARMEIVVKQLGIVLLPVIFPFVWSLMLWIIRGAGLVEIRKGIMTTAYLASGICMMAALVYITGENAVWWYLASLIIANSITAIIVVMSGGPGNFLGEFWTLLVTFAGETGELMKKMELHAITYALGCYLVYFGIENKNISKRWPLFMLSILCFLLGLKRIAVAAVLAAIVVGLIWNGLKRFPHVSRFLLRVAGILFLVSALAYVGAVFYGLYDYLEQIGINTSARADIYRMYRPYYKFSPSFLGNGLGWVEAQMNVWSSQTTDLVYHTHNDYLREYIELGMAGFLIWCCLRCHVQISSAKKRMGVAGEAIAFGLIVYMAITYTTDMTAMQSFINNSFAVILLSFQLRKRETERNSMMERENRRLSDPPGEHYG</sequence>
<dbReference type="AlphaFoldDB" id="A0A3E3I7T0"/>
<evidence type="ECO:0000259" key="7">
    <source>
        <dbReference type="Pfam" id="PF04932"/>
    </source>
</evidence>
<dbReference type="Pfam" id="PF04932">
    <property type="entry name" value="Wzy_C"/>
    <property type="match status" value="1"/>
</dbReference>
<dbReference type="GeneID" id="97986776"/>
<dbReference type="RefSeq" id="WP_021634714.1">
    <property type="nucleotide sequence ID" value="NZ_QVLV01000004.1"/>
</dbReference>
<proteinExistence type="predicted"/>
<dbReference type="GO" id="GO:0016874">
    <property type="term" value="F:ligase activity"/>
    <property type="evidence" value="ECO:0007669"/>
    <property type="project" value="UniProtKB-KW"/>
</dbReference>
<feature type="transmembrane region" description="Helical" evidence="6">
    <location>
        <begin position="206"/>
        <end position="235"/>
    </location>
</feature>
<reference evidence="8" key="1">
    <citation type="submission" date="2018-08" db="EMBL/GenBank/DDBJ databases">
        <title>A genome reference for cultivated species of the human gut microbiota.</title>
        <authorList>
            <person name="Zou Y."/>
            <person name="Xue W."/>
            <person name="Luo G."/>
        </authorList>
    </citation>
    <scope>NUCLEOTIDE SEQUENCE [LARGE SCALE GENOMIC DNA]</scope>
    <source>
        <strain evidence="8">TF05-5AC</strain>
    </source>
</reference>
<evidence type="ECO:0000256" key="5">
    <source>
        <dbReference type="SAM" id="MobiDB-lite"/>
    </source>
</evidence>
<evidence type="ECO:0000256" key="2">
    <source>
        <dbReference type="ARBA" id="ARBA00022692"/>
    </source>
</evidence>
<feature type="domain" description="O-antigen ligase-related" evidence="7">
    <location>
        <begin position="205"/>
        <end position="348"/>
    </location>
</feature>
<evidence type="ECO:0000313" key="8">
    <source>
        <dbReference type="EMBL" id="RGE62485.1"/>
    </source>
</evidence>
<comment type="subcellular location">
    <subcellularLocation>
        <location evidence="1">Membrane</location>
        <topology evidence="1">Multi-pass membrane protein</topology>
    </subcellularLocation>
</comment>
<protein>
    <submittedName>
        <fullName evidence="8">O-antigen ligase domain-containing protein</fullName>
    </submittedName>
</protein>
<gene>
    <name evidence="8" type="ORF">DXC51_07765</name>
</gene>
<comment type="caution">
    <text evidence="8">The sequence shown here is derived from an EMBL/GenBank/DDBJ whole genome shotgun (WGS) entry which is preliminary data.</text>
</comment>
<feature type="transmembrane region" description="Helical" evidence="6">
    <location>
        <begin position="102"/>
        <end position="121"/>
    </location>
</feature>
<feature type="transmembrane region" description="Helical" evidence="6">
    <location>
        <begin position="247"/>
        <end position="272"/>
    </location>
</feature>
<evidence type="ECO:0000256" key="6">
    <source>
        <dbReference type="SAM" id="Phobius"/>
    </source>
</evidence>
<keyword evidence="2 6" id="KW-0812">Transmembrane</keyword>
<feature type="transmembrane region" description="Helical" evidence="6">
    <location>
        <begin position="388"/>
        <end position="406"/>
    </location>
</feature>